<name>A0A9D2QE11_9CORY</name>
<feature type="transmembrane region" description="Helical" evidence="1">
    <location>
        <begin position="110"/>
        <end position="127"/>
    </location>
</feature>
<dbReference type="PANTHER" id="PTHR36974">
    <property type="entry name" value="MEMBRANE PROTEIN-RELATED"/>
    <property type="match status" value="1"/>
</dbReference>
<dbReference type="EMBL" id="DWVP01000023">
    <property type="protein sequence ID" value="HJC85861.1"/>
    <property type="molecule type" value="Genomic_DNA"/>
</dbReference>
<organism evidence="2 3">
    <name type="scientific">Candidatus Corynebacterium faecigallinarum</name>
    <dbReference type="NCBI Taxonomy" id="2838528"/>
    <lineage>
        <taxon>Bacteria</taxon>
        <taxon>Bacillati</taxon>
        <taxon>Actinomycetota</taxon>
        <taxon>Actinomycetes</taxon>
        <taxon>Mycobacteriales</taxon>
        <taxon>Corynebacteriaceae</taxon>
        <taxon>Corynebacterium</taxon>
    </lineage>
</organism>
<accession>A0A9D2QE11</accession>
<proteinExistence type="predicted"/>
<keyword evidence="1" id="KW-0812">Transmembrane</keyword>
<keyword evidence="1" id="KW-0472">Membrane</keyword>
<evidence type="ECO:0000256" key="1">
    <source>
        <dbReference type="SAM" id="Phobius"/>
    </source>
</evidence>
<reference evidence="2" key="2">
    <citation type="submission" date="2021-04" db="EMBL/GenBank/DDBJ databases">
        <authorList>
            <person name="Gilroy R."/>
        </authorList>
    </citation>
    <scope>NUCLEOTIDE SEQUENCE</scope>
    <source>
        <strain evidence="2">ChiHjej13B12-4958</strain>
    </source>
</reference>
<sequence>MGKSKGRNLGKIALGAFLAGAGIGHLTVLRDEFQAQVPSWVPADPDLVVLGSGVAEIGLGVSNLAAWRQPARSRVGALTAAFFVVIFPGNIAQYLERKDGFGLDTDGKRLIRLFFQPLLVAAALSTGETRKKR</sequence>
<comment type="caution">
    <text evidence="2">The sequence shown here is derived from an EMBL/GenBank/DDBJ whole genome shotgun (WGS) entry which is preliminary data.</text>
</comment>
<keyword evidence="1" id="KW-1133">Transmembrane helix</keyword>
<evidence type="ECO:0000313" key="2">
    <source>
        <dbReference type="EMBL" id="HJC85861.1"/>
    </source>
</evidence>
<dbReference type="PANTHER" id="PTHR36974:SF1">
    <property type="entry name" value="DOXX FAMILY MEMBRANE PROTEIN"/>
    <property type="match status" value="1"/>
</dbReference>
<evidence type="ECO:0000313" key="3">
    <source>
        <dbReference type="Proteomes" id="UP000823858"/>
    </source>
</evidence>
<feature type="transmembrane region" description="Helical" evidence="1">
    <location>
        <begin position="75"/>
        <end position="95"/>
    </location>
</feature>
<gene>
    <name evidence="2" type="ORF">H9751_10035</name>
</gene>
<feature type="transmembrane region" description="Helical" evidence="1">
    <location>
        <begin position="49"/>
        <end position="68"/>
    </location>
</feature>
<feature type="transmembrane region" description="Helical" evidence="1">
    <location>
        <begin position="12"/>
        <end position="29"/>
    </location>
</feature>
<reference evidence="2" key="1">
    <citation type="journal article" date="2021" name="PeerJ">
        <title>Extensive microbial diversity within the chicken gut microbiome revealed by metagenomics and culture.</title>
        <authorList>
            <person name="Gilroy R."/>
            <person name="Ravi A."/>
            <person name="Getino M."/>
            <person name="Pursley I."/>
            <person name="Horton D.L."/>
            <person name="Alikhan N.F."/>
            <person name="Baker D."/>
            <person name="Gharbi K."/>
            <person name="Hall N."/>
            <person name="Watson M."/>
            <person name="Adriaenssens E.M."/>
            <person name="Foster-Nyarko E."/>
            <person name="Jarju S."/>
            <person name="Secka A."/>
            <person name="Antonio M."/>
            <person name="Oren A."/>
            <person name="Chaudhuri R.R."/>
            <person name="La Ragione R."/>
            <person name="Hildebrand F."/>
            <person name="Pallen M.J."/>
        </authorList>
    </citation>
    <scope>NUCLEOTIDE SEQUENCE</scope>
    <source>
        <strain evidence="2">ChiHjej13B12-4958</strain>
    </source>
</reference>
<evidence type="ECO:0008006" key="4">
    <source>
        <dbReference type="Google" id="ProtNLM"/>
    </source>
</evidence>
<dbReference type="AlphaFoldDB" id="A0A9D2QE11"/>
<dbReference type="Proteomes" id="UP000823858">
    <property type="component" value="Unassembled WGS sequence"/>
</dbReference>
<protein>
    <recommendedName>
        <fullName evidence="4">DoxX family membrane protein</fullName>
    </recommendedName>
</protein>